<dbReference type="GO" id="GO:0003676">
    <property type="term" value="F:nucleic acid binding"/>
    <property type="evidence" value="ECO:0007669"/>
    <property type="project" value="InterPro"/>
</dbReference>
<dbReference type="OrthoDB" id="1751580at2759"/>
<feature type="region of interest" description="Disordered" evidence="1">
    <location>
        <begin position="1"/>
        <end position="24"/>
    </location>
</feature>
<evidence type="ECO:0000256" key="1">
    <source>
        <dbReference type="SAM" id="MobiDB-lite"/>
    </source>
</evidence>
<accession>A0A9Q1KWV7</accession>
<evidence type="ECO:0000313" key="4">
    <source>
        <dbReference type="Proteomes" id="UP001153076"/>
    </source>
</evidence>
<keyword evidence="4" id="KW-1185">Reference proteome</keyword>
<dbReference type="InterPro" id="IPR052929">
    <property type="entry name" value="RNase_H-like_EbsB-rel"/>
</dbReference>
<dbReference type="PANTHER" id="PTHR47074:SF21">
    <property type="entry name" value="RNASE H TYPE-1 DOMAIN-CONTAINING PROTEIN"/>
    <property type="match status" value="1"/>
</dbReference>
<sequence>MRYWNAPSNPSMGREPNEQSITPDRHLQTLAKRATEFVKGYREVKIKVEPATIPHPVFWSPPTPGLYKLNLMRGRLENQAGAEDVVLAGTEQVHGFTEPVLEEALACLLGLRRAMAAGIDNVVVEGDCLPLIQALGRNKIQDSFMGFIIQDILSIACSFRFCSWSFVKRGGNRVAHKLVHLQPYSFCLRIWEVEVPDSIAERASEDMYLFLNSNIE</sequence>
<gene>
    <name evidence="3" type="ORF">Cgig2_026866</name>
</gene>
<feature type="domain" description="RNase H type-1" evidence="2">
    <location>
        <begin position="84"/>
        <end position="180"/>
    </location>
</feature>
<dbReference type="InterPro" id="IPR036397">
    <property type="entry name" value="RNaseH_sf"/>
</dbReference>
<dbReference type="Pfam" id="PF13456">
    <property type="entry name" value="RVT_3"/>
    <property type="match status" value="1"/>
</dbReference>
<comment type="caution">
    <text evidence="3">The sequence shown here is derived from an EMBL/GenBank/DDBJ whole genome shotgun (WGS) entry which is preliminary data.</text>
</comment>
<dbReference type="GO" id="GO:0004523">
    <property type="term" value="F:RNA-DNA hybrid ribonuclease activity"/>
    <property type="evidence" value="ECO:0007669"/>
    <property type="project" value="InterPro"/>
</dbReference>
<dbReference type="Proteomes" id="UP001153076">
    <property type="component" value="Unassembled WGS sequence"/>
</dbReference>
<evidence type="ECO:0000313" key="3">
    <source>
        <dbReference type="EMBL" id="KAJ8451057.1"/>
    </source>
</evidence>
<dbReference type="InterPro" id="IPR002156">
    <property type="entry name" value="RNaseH_domain"/>
</dbReference>
<dbReference type="InterPro" id="IPR044730">
    <property type="entry name" value="RNase_H-like_dom_plant"/>
</dbReference>
<proteinExistence type="predicted"/>
<organism evidence="3 4">
    <name type="scientific">Carnegiea gigantea</name>
    <dbReference type="NCBI Taxonomy" id="171969"/>
    <lineage>
        <taxon>Eukaryota</taxon>
        <taxon>Viridiplantae</taxon>
        <taxon>Streptophyta</taxon>
        <taxon>Embryophyta</taxon>
        <taxon>Tracheophyta</taxon>
        <taxon>Spermatophyta</taxon>
        <taxon>Magnoliopsida</taxon>
        <taxon>eudicotyledons</taxon>
        <taxon>Gunneridae</taxon>
        <taxon>Pentapetalae</taxon>
        <taxon>Caryophyllales</taxon>
        <taxon>Cactineae</taxon>
        <taxon>Cactaceae</taxon>
        <taxon>Cactoideae</taxon>
        <taxon>Echinocereeae</taxon>
        <taxon>Carnegiea</taxon>
    </lineage>
</organism>
<name>A0A9Q1KWV7_9CARY</name>
<feature type="compositionally biased region" description="Polar residues" evidence="1">
    <location>
        <begin position="1"/>
        <end position="11"/>
    </location>
</feature>
<dbReference type="PANTHER" id="PTHR47074">
    <property type="entry name" value="BNAC02G40300D PROTEIN"/>
    <property type="match status" value="1"/>
</dbReference>
<dbReference type="CDD" id="cd06222">
    <property type="entry name" value="RNase_H_like"/>
    <property type="match status" value="1"/>
</dbReference>
<reference evidence="3" key="1">
    <citation type="submission" date="2022-04" db="EMBL/GenBank/DDBJ databases">
        <title>Carnegiea gigantea Genome sequencing and assembly v2.</title>
        <authorList>
            <person name="Copetti D."/>
            <person name="Sanderson M.J."/>
            <person name="Burquez A."/>
            <person name="Wojciechowski M.F."/>
        </authorList>
    </citation>
    <scope>NUCLEOTIDE SEQUENCE</scope>
    <source>
        <strain evidence="3">SGP5-SGP5p</strain>
        <tissue evidence="3">Aerial part</tissue>
    </source>
</reference>
<dbReference type="AlphaFoldDB" id="A0A9Q1KWV7"/>
<dbReference type="EMBL" id="JAKOGI010000011">
    <property type="protein sequence ID" value="KAJ8451057.1"/>
    <property type="molecule type" value="Genomic_DNA"/>
</dbReference>
<protein>
    <recommendedName>
        <fullName evidence="2">RNase H type-1 domain-containing protein</fullName>
    </recommendedName>
</protein>
<dbReference type="Gene3D" id="3.30.420.10">
    <property type="entry name" value="Ribonuclease H-like superfamily/Ribonuclease H"/>
    <property type="match status" value="1"/>
</dbReference>
<evidence type="ECO:0000259" key="2">
    <source>
        <dbReference type="Pfam" id="PF13456"/>
    </source>
</evidence>